<organism evidence="2 3">
    <name type="scientific">Kaistia soli DSM 19436</name>
    <dbReference type="NCBI Taxonomy" id="1122133"/>
    <lineage>
        <taxon>Bacteria</taxon>
        <taxon>Pseudomonadati</taxon>
        <taxon>Pseudomonadota</taxon>
        <taxon>Alphaproteobacteria</taxon>
        <taxon>Hyphomicrobiales</taxon>
        <taxon>Kaistiaceae</taxon>
        <taxon>Kaistia</taxon>
    </lineage>
</organism>
<dbReference type="AlphaFoldDB" id="A0A1M4XEB7"/>
<sequence length="283" mass="29609">MIQSLRSQFRLRSSLSKAALAAAFALFTAGGALAQEPDSYLISYEATPSAGFDLPKLEAAGYSDRAAFAAKALEEIVPKIADAVGIDSNDLDTEVTPGGYLLKTNASLQTEAEISSDEADRFAAGLGYVFRQYSVLVSGLDDENATTGYVVVTFPDKALDDKVAQAFFEKAASVDKGLGGGYTAFGDDQIFLNVVGDDGKPYSGLDNAAFLAGLTKAASEFGPPKPTISGSGTATARFIGNEWDKQPMGEAYIAKLGGAESDVVKALDAVEADYAKLVEATFK</sequence>
<evidence type="ECO:0000313" key="2">
    <source>
        <dbReference type="EMBL" id="SHE91825.1"/>
    </source>
</evidence>
<evidence type="ECO:0000313" key="3">
    <source>
        <dbReference type="Proteomes" id="UP000184485"/>
    </source>
</evidence>
<keyword evidence="1" id="KW-0732">Signal</keyword>
<dbReference type="EMBL" id="FQUP01000001">
    <property type="protein sequence ID" value="SHE91825.1"/>
    <property type="molecule type" value="Genomic_DNA"/>
</dbReference>
<gene>
    <name evidence="2" type="ORF">SAMN02745157_1229</name>
</gene>
<reference evidence="2 3" key="1">
    <citation type="submission" date="2016-11" db="EMBL/GenBank/DDBJ databases">
        <authorList>
            <person name="Jaros S."/>
            <person name="Januszkiewicz K."/>
            <person name="Wedrychowicz H."/>
        </authorList>
    </citation>
    <scope>NUCLEOTIDE SEQUENCE [LARGE SCALE GENOMIC DNA]</scope>
    <source>
        <strain evidence="2 3">DSM 19436</strain>
    </source>
</reference>
<protein>
    <submittedName>
        <fullName evidence="2">Uncharacterized protein</fullName>
    </submittedName>
</protein>
<name>A0A1M4XEB7_9HYPH</name>
<feature type="signal peptide" evidence="1">
    <location>
        <begin position="1"/>
        <end position="34"/>
    </location>
</feature>
<evidence type="ECO:0000256" key="1">
    <source>
        <dbReference type="SAM" id="SignalP"/>
    </source>
</evidence>
<proteinExistence type="predicted"/>
<dbReference type="Proteomes" id="UP000184485">
    <property type="component" value="Unassembled WGS sequence"/>
</dbReference>
<dbReference type="STRING" id="1122133.SAMN02745157_1229"/>
<feature type="chain" id="PRO_5013290812" evidence="1">
    <location>
        <begin position="35"/>
        <end position="283"/>
    </location>
</feature>
<accession>A0A1M4XEB7</accession>
<keyword evidence="3" id="KW-1185">Reference proteome</keyword>